<dbReference type="Gene3D" id="1.10.8.60">
    <property type="match status" value="1"/>
</dbReference>
<dbReference type="SUPFAM" id="SSF52540">
    <property type="entry name" value="P-loop containing nucleoside triphosphate hydrolases"/>
    <property type="match status" value="1"/>
</dbReference>
<evidence type="ECO:0000256" key="2">
    <source>
        <dbReference type="ARBA" id="ARBA00022840"/>
    </source>
</evidence>
<dbReference type="EMBL" id="LDOT01000023">
    <property type="protein sequence ID" value="KLV04222.1"/>
    <property type="molecule type" value="Genomic_DNA"/>
</dbReference>
<dbReference type="InterPro" id="IPR003018">
    <property type="entry name" value="GAF"/>
</dbReference>
<dbReference type="InterPro" id="IPR029016">
    <property type="entry name" value="GAF-like_dom_sf"/>
</dbReference>
<dbReference type="AlphaFoldDB" id="A0A0J1JPR3"/>
<dbReference type="InterPro" id="IPR013767">
    <property type="entry name" value="PAS_fold"/>
</dbReference>
<name>A0A0J1JPR3_9GAMM</name>
<keyword evidence="5" id="KW-0010">Activator</keyword>
<keyword evidence="1" id="KW-0547">Nucleotide-binding</keyword>
<evidence type="ECO:0000256" key="3">
    <source>
        <dbReference type="ARBA" id="ARBA00023015"/>
    </source>
</evidence>
<dbReference type="SUPFAM" id="SSF46689">
    <property type="entry name" value="Homeodomain-like"/>
    <property type="match status" value="1"/>
</dbReference>
<evidence type="ECO:0000256" key="4">
    <source>
        <dbReference type="ARBA" id="ARBA00023125"/>
    </source>
</evidence>
<dbReference type="OrthoDB" id="9804019at2"/>
<dbReference type="PROSITE" id="PS00676">
    <property type="entry name" value="SIGMA54_INTERACT_2"/>
    <property type="match status" value="1"/>
</dbReference>
<dbReference type="SUPFAM" id="SSF55785">
    <property type="entry name" value="PYP-like sensor domain (PAS domain)"/>
    <property type="match status" value="1"/>
</dbReference>
<evidence type="ECO:0000313" key="9">
    <source>
        <dbReference type="Proteomes" id="UP000036097"/>
    </source>
</evidence>
<keyword evidence="6" id="KW-0804">Transcription</keyword>
<proteinExistence type="predicted"/>
<evidence type="ECO:0000313" key="8">
    <source>
        <dbReference type="EMBL" id="KLV04222.1"/>
    </source>
</evidence>
<dbReference type="GO" id="GO:0043565">
    <property type="term" value="F:sequence-specific DNA binding"/>
    <property type="evidence" value="ECO:0007669"/>
    <property type="project" value="InterPro"/>
</dbReference>
<dbReference type="PROSITE" id="PS50045">
    <property type="entry name" value="SIGMA54_INTERACT_4"/>
    <property type="match status" value="1"/>
</dbReference>
<evidence type="ECO:0000259" key="7">
    <source>
        <dbReference type="PROSITE" id="PS50045"/>
    </source>
</evidence>
<dbReference type="Pfam" id="PF00989">
    <property type="entry name" value="PAS"/>
    <property type="match status" value="1"/>
</dbReference>
<accession>A0A0J1JPR3</accession>
<organism evidence="8 9">
    <name type="scientific">Photobacterium aquae</name>
    <dbReference type="NCBI Taxonomy" id="1195763"/>
    <lineage>
        <taxon>Bacteria</taxon>
        <taxon>Pseudomonadati</taxon>
        <taxon>Pseudomonadota</taxon>
        <taxon>Gammaproteobacteria</taxon>
        <taxon>Vibrionales</taxon>
        <taxon>Vibrionaceae</taxon>
        <taxon>Photobacterium</taxon>
    </lineage>
</organism>
<dbReference type="InterPro" id="IPR027417">
    <property type="entry name" value="P-loop_NTPase"/>
</dbReference>
<dbReference type="STRING" id="1195763.ABT56_16610"/>
<keyword evidence="2" id="KW-0067">ATP-binding</keyword>
<dbReference type="Pfam" id="PF01590">
    <property type="entry name" value="GAF"/>
    <property type="match status" value="1"/>
</dbReference>
<dbReference type="Pfam" id="PF00158">
    <property type="entry name" value="Sigma54_activat"/>
    <property type="match status" value="1"/>
</dbReference>
<dbReference type="PROSITE" id="PS00675">
    <property type="entry name" value="SIGMA54_INTERACT_1"/>
    <property type="match status" value="1"/>
</dbReference>
<dbReference type="Gene3D" id="1.10.10.60">
    <property type="entry name" value="Homeodomain-like"/>
    <property type="match status" value="1"/>
</dbReference>
<dbReference type="PANTHER" id="PTHR32071">
    <property type="entry name" value="TRANSCRIPTIONAL REGULATORY PROTEIN"/>
    <property type="match status" value="1"/>
</dbReference>
<dbReference type="Gene3D" id="3.40.50.300">
    <property type="entry name" value="P-loop containing nucleotide triphosphate hydrolases"/>
    <property type="match status" value="1"/>
</dbReference>
<dbReference type="InterPro" id="IPR058031">
    <property type="entry name" value="AAA_lid_NorR"/>
</dbReference>
<dbReference type="RefSeq" id="WP_047879994.1">
    <property type="nucleotide sequence ID" value="NZ_LDOT01000023.1"/>
</dbReference>
<dbReference type="InterPro" id="IPR009057">
    <property type="entry name" value="Homeodomain-like_sf"/>
</dbReference>
<keyword evidence="3" id="KW-0805">Transcription regulation</keyword>
<protein>
    <submittedName>
        <fullName evidence="8">XRE family transcriptional regulator</fullName>
    </submittedName>
</protein>
<dbReference type="Pfam" id="PF02954">
    <property type="entry name" value="HTH_8"/>
    <property type="match status" value="1"/>
</dbReference>
<gene>
    <name evidence="8" type="ORF">ABT56_16610</name>
</gene>
<reference evidence="8 9" key="1">
    <citation type="submission" date="2015-05" db="EMBL/GenBank/DDBJ databases">
        <title>Photobacterium galathea sp. nov.</title>
        <authorList>
            <person name="Machado H."/>
            <person name="Gram L."/>
        </authorList>
    </citation>
    <scope>NUCLEOTIDE SEQUENCE [LARGE SCALE GENOMIC DNA]</scope>
    <source>
        <strain evidence="8 9">CGMCC 1.12159</strain>
    </source>
</reference>
<sequence length="643" mass="72198">MSSTYCIASGQHRWDFFQKHRWVSPEFETSPYYASWQRCANQCSAIHWSPPHIASGHTLSSLIKRNQTLIDCAVTVVEDTFDLLHHDPIALLVTDDNGCIVKRTGHSTLIEKLDSLGITDGGFLSEGKIGTNAVSLCIDSHQPAEVFAAQHFNQHLHPFGVCAAPIFDSLGKLRGTMALIKMATEYRREHCVIAVSCAREISLQLQLHFEQENMNRMIAMHNATMANVDDGLIAWDANQRIIMVSQQAEVLFQLNAINVIDKNIFDTIRFAPNILASFEQNENICHKLTTVEINSEFIEAILSVSQLQDGSTLLFIHPINKIRQLAQQQIGGSAKYTFATLAARSKPMKHLITVAKRAVKSKSPILLCGEEGVGKASLAMAIHNECEFQTGPFITVNCRAINDENMNRELLGYDADNGLPSKFELAHGGTLLLEKVEYLSQELQSALLKILKTGLMSRSDSQRLIPVNFQLITSTSSDLSAYVAQGSFSRQLYYAIANHELTIPPLRERKDDIALHIERIVTDYEKRHHVTIHIDPIVMDTLLAFEWPGNDPELKSRMERILLNRSSNHVQLKDIPDHIMQNSESGPLHSVPMQTLEELEKKAIINAWKVYDGKMCDIAKALAIGRTTLWRKIDKYGLADKMR</sequence>
<dbReference type="InterPro" id="IPR002197">
    <property type="entry name" value="HTH_Fis"/>
</dbReference>
<dbReference type="InterPro" id="IPR025943">
    <property type="entry name" value="Sigma_54_int_dom_ATP-bd_2"/>
</dbReference>
<dbReference type="GO" id="GO:0005524">
    <property type="term" value="F:ATP binding"/>
    <property type="evidence" value="ECO:0007669"/>
    <property type="project" value="UniProtKB-KW"/>
</dbReference>
<keyword evidence="4" id="KW-0238">DNA-binding</keyword>
<dbReference type="InterPro" id="IPR002078">
    <property type="entry name" value="Sigma_54_int"/>
</dbReference>
<dbReference type="PATRIC" id="fig|1195763.3.peg.3539"/>
<dbReference type="InterPro" id="IPR035965">
    <property type="entry name" value="PAS-like_dom_sf"/>
</dbReference>
<dbReference type="PANTHER" id="PTHR32071:SF117">
    <property type="entry name" value="PTS-DEPENDENT DIHYDROXYACETONE KINASE OPERON REGULATORY PROTEIN-RELATED"/>
    <property type="match status" value="1"/>
</dbReference>
<dbReference type="GO" id="GO:0006355">
    <property type="term" value="P:regulation of DNA-templated transcription"/>
    <property type="evidence" value="ECO:0007669"/>
    <property type="project" value="InterPro"/>
</dbReference>
<dbReference type="NCBIfam" id="NF008485">
    <property type="entry name" value="PRK11388.1"/>
    <property type="match status" value="1"/>
</dbReference>
<dbReference type="Proteomes" id="UP000036097">
    <property type="component" value="Unassembled WGS sequence"/>
</dbReference>
<dbReference type="CDD" id="cd00009">
    <property type="entry name" value="AAA"/>
    <property type="match status" value="1"/>
</dbReference>
<evidence type="ECO:0000256" key="5">
    <source>
        <dbReference type="ARBA" id="ARBA00023159"/>
    </source>
</evidence>
<keyword evidence="9" id="KW-1185">Reference proteome</keyword>
<evidence type="ECO:0000256" key="6">
    <source>
        <dbReference type="ARBA" id="ARBA00023163"/>
    </source>
</evidence>
<comment type="caution">
    <text evidence="8">The sequence shown here is derived from an EMBL/GenBank/DDBJ whole genome shotgun (WGS) entry which is preliminary data.</text>
</comment>
<dbReference type="Gene3D" id="3.30.450.40">
    <property type="match status" value="1"/>
</dbReference>
<evidence type="ECO:0000256" key="1">
    <source>
        <dbReference type="ARBA" id="ARBA00022741"/>
    </source>
</evidence>
<feature type="domain" description="Sigma-54 factor interaction" evidence="7">
    <location>
        <begin position="341"/>
        <end position="563"/>
    </location>
</feature>
<dbReference type="Pfam" id="PF25601">
    <property type="entry name" value="AAA_lid_14"/>
    <property type="match status" value="1"/>
</dbReference>
<dbReference type="Gene3D" id="3.30.450.20">
    <property type="entry name" value="PAS domain"/>
    <property type="match status" value="1"/>
</dbReference>
<dbReference type="InterPro" id="IPR025662">
    <property type="entry name" value="Sigma_54_int_dom_ATP-bd_1"/>
</dbReference>